<dbReference type="Proteomes" id="UP000192610">
    <property type="component" value="Unassembled WGS sequence"/>
</dbReference>
<dbReference type="EMBL" id="LVXG01000012">
    <property type="protein sequence ID" value="OQP50956.1"/>
    <property type="molecule type" value="Genomic_DNA"/>
</dbReference>
<proteinExistence type="predicted"/>
<dbReference type="RefSeq" id="WP_081199526.1">
    <property type="nucleotide sequence ID" value="NZ_FOCZ01000001.1"/>
</dbReference>
<reference evidence="2" key="1">
    <citation type="submission" date="2016-04" db="EMBL/GenBank/DDBJ databases">
        <authorList>
            <person name="Chen L."/>
            <person name="Zhuang W."/>
            <person name="Wang G."/>
        </authorList>
    </citation>
    <scope>NUCLEOTIDE SEQUENCE [LARGE SCALE GENOMIC DNA]</scope>
    <source>
        <strain evidence="2">17621</strain>
    </source>
</reference>
<evidence type="ECO:0000313" key="2">
    <source>
        <dbReference type="Proteomes" id="UP000192610"/>
    </source>
</evidence>
<protein>
    <recommendedName>
        <fullName evidence="3">Tetratricopeptide repeat protein</fullName>
    </recommendedName>
</protein>
<organism evidence="1 2">
    <name type="scientific">Niastella yeongjuensis</name>
    <dbReference type="NCBI Taxonomy" id="354355"/>
    <lineage>
        <taxon>Bacteria</taxon>
        <taxon>Pseudomonadati</taxon>
        <taxon>Bacteroidota</taxon>
        <taxon>Chitinophagia</taxon>
        <taxon>Chitinophagales</taxon>
        <taxon>Chitinophagaceae</taxon>
        <taxon>Niastella</taxon>
    </lineage>
</organism>
<comment type="caution">
    <text evidence="1">The sequence shown here is derived from an EMBL/GenBank/DDBJ whole genome shotgun (WGS) entry which is preliminary data.</text>
</comment>
<evidence type="ECO:0000313" key="1">
    <source>
        <dbReference type="EMBL" id="OQP50956.1"/>
    </source>
</evidence>
<dbReference type="STRING" id="354355.SAMN05660816_00179"/>
<accession>A0A1V9EY31</accession>
<dbReference type="OrthoDB" id="1150971at2"/>
<gene>
    <name evidence="1" type="ORF">A4H97_03795</name>
</gene>
<evidence type="ECO:0008006" key="3">
    <source>
        <dbReference type="Google" id="ProtNLM"/>
    </source>
</evidence>
<name>A0A1V9EY31_9BACT</name>
<dbReference type="AlphaFoldDB" id="A0A1V9EY31"/>
<sequence>MKQLFFILVSIVIVSQGIAQSEKFTKAMTTSIATFDSAKTADDMLAASAAFERIGDAEKTQWLPYYYASLSQIIYAFMKNDMSQADAYANKADDLLKKADALQPKNSEVSCIKSMIATLHMLVNPQNRWQEYGPVIQTELDNAKKQDPANPRPYFLQGQNLRNTPEQFGGGCTTAKPLLEEALKKYEAYKPESSIAPNWGKGQVEKILATCK</sequence>
<keyword evidence="2" id="KW-1185">Reference proteome</keyword>